<proteinExistence type="predicted"/>
<dbReference type="Gene3D" id="3.30.450.20">
    <property type="entry name" value="PAS domain"/>
    <property type="match status" value="3"/>
</dbReference>
<sequence>MPNQKLYDFIDCIIGHSTDLICVCTDNGVIIKANQALADQAGCSSADLTGRSIGKLFTQNNKTLNDLLYSRVIGFENEESFISNIRQKNGRLMSVTWRICKIDEVRVISGTITKKYRSEIQADERLKAIIENASDCFFILNSKLDLIYQNKAASKKFSSPSFDEDSNIFFGSFPEETNAKFIEHFSNAFNSQIRLKFVEFSAVLNCWFSIEVVPLGDELNILVDDISDRIIDHKLNELELKTFELNLTKNYAVDVVIKDLLEGFESIYPSLTGAVLQIEDEQMNLISSSKLPENYLSQWRNQKVRISEVTDSGVEFLKKAVICYDLETDERWVNYKELLLCHGFRSCWTYPILSNKTKEVMAVFAVYIRENRIPTENESRSIARICNIIKIIFEDLKQDNALLQMNKRYEMVIRATNDAIYDWNLLSDEVYWSANLHTIFGYTPEEAHDTKHWWIRHIHKDDRAETIRSLRECLRKKESGWVAEYRLKGKDDGFKCVYNRGYILYDDLERPISIIGAIQDVTALKEREIEILEQNNKLKEIARVSSHDLRRPVTSILGLVSLLNKDDFTNESNRDVIDYLKLATQELDDVIHSVVNKTLQDKSFETSGLAHPSAEQKNSFRVALEEEMKGQSVKLNSN</sequence>
<dbReference type="Pfam" id="PF13426">
    <property type="entry name" value="PAS_9"/>
    <property type="match status" value="1"/>
</dbReference>
<organism evidence="7 8">
    <name type="scientific">Pelobium manganitolerans</name>
    <dbReference type="NCBI Taxonomy" id="1842495"/>
    <lineage>
        <taxon>Bacteria</taxon>
        <taxon>Pseudomonadati</taxon>
        <taxon>Bacteroidota</taxon>
        <taxon>Sphingobacteriia</taxon>
        <taxon>Sphingobacteriales</taxon>
        <taxon>Sphingobacteriaceae</taxon>
        <taxon>Pelobium</taxon>
    </lineage>
</organism>
<dbReference type="PANTHER" id="PTHR43304:SF1">
    <property type="entry name" value="PAC DOMAIN-CONTAINING PROTEIN"/>
    <property type="match status" value="1"/>
</dbReference>
<dbReference type="EMBL" id="MBTA01000029">
    <property type="protein sequence ID" value="RKD12898.1"/>
    <property type="molecule type" value="Genomic_DNA"/>
</dbReference>
<keyword evidence="5" id="KW-0418">Kinase</keyword>
<keyword evidence="3" id="KW-0597">Phosphoprotein</keyword>
<dbReference type="InterPro" id="IPR000014">
    <property type="entry name" value="PAS"/>
</dbReference>
<evidence type="ECO:0000259" key="6">
    <source>
        <dbReference type="PROSITE" id="PS50112"/>
    </source>
</evidence>
<evidence type="ECO:0000256" key="2">
    <source>
        <dbReference type="ARBA" id="ARBA00012438"/>
    </source>
</evidence>
<name>A0A419S2E3_9SPHI</name>
<protein>
    <recommendedName>
        <fullName evidence="2">histidine kinase</fullName>
        <ecNumber evidence="2">2.7.13.3</ecNumber>
    </recommendedName>
</protein>
<keyword evidence="8" id="KW-1185">Reference proteome</keyword>
<dbReference type="Pfam" id="PF08447">
    <property type="entry name" value="PAS_3"/>
    <property type="match status" value="1"/>
</dbReference>
<dbReference type="NCBIfam" id="TIGR00229">
    <property type="entry name" value="sensory_box"/>
    <property type="match status" value="2"/>
</dbReference>
<evidence type="ECO:0000313" key="8">
    <source>
        <dbReference type="Proteomes" id="UP000283433"/>
    </source>
</evidence>
<dbReference type="Gene3D" id="3.30.450.40">
    <property type="match status" value="1"/>
</dbReference>
<evidence type="ECO:0000256" key="1">
    <source>
        <dbReference type="ARBA" id="ARBA00000085"/>
    </source>
</evidence>
<dbReference type="CDD" id="cd00082">
    <property type="entry name" value="HisKA"/>
    <property type="match status" value="1"/>
</dbReference>
<dbReference type="SUPFAM" id="SSF55781">
    <property type="entry name" value="GAF domain-like"/>
    <property type="match status" value="1"/>
</dbReference>
<dbReference type="PROSITE" id="PS50112">
    <property type="entry name" value="PAS"/>
    <property type="match status" value="1"/>
</dbReference>
<gene>
    <name evidence="7" type="ORF">BCY91_11710</name>
</gene>
<dbReference type="Proteomes" id="UP000283433">
    <property type="component" value="Unassembled WGS sequence"/>
</dbReference>
<dbReference type="InterPro" id="IPR035965">
    <property type="entry name" value="PAS-like_dom_sf"/>
</dbReference>
<dbReference type="SMART" id="SM00388">
    <property type="entry name" value="HisKA"/>
    <property type="match status" value="1"/>
</dbReference>
<reference evidence="7 8" key="1">
    <citation type="submission" date="2016-07" db="EMBL/GenBank/DDBJ databases">
        <title>Genome of Pelobium manganitolerans.</title>
        <authorList>
            <person name="Wu S."/>
            <person name="Wang G."/>
        </authorList>
    </citation>
    <scope>NUCLEOTIDE SEQUENCE [LARGE SCALE GENOMIC DNA]</scope>
    <source>
        <strain evidence="7 8">YS-25</strain>
    </source>
</reference>
<comment type="caution">
    <text evidence="7">The sequence shown here is derived from an EMBL/GenBank/DDBJ whole genome shotgun (WGS) entry which is preliminary data.</text>
</comment>
<dbReference type="PANTHER" id="PTHR43304">
    <property type="entry name" value="PHYTOCHROME-LIKE PROTEIN CPH1"/>
    <property type="match status" value="1"/>
</dbReference>
<dbReference type="InterPro" id="IPR052162">
    <property type="entry name" value="Sensor_kinase/Photoreceptor"/>
</dbReference>
<dbReference type="InterPro" id="IPR013655">
    <property type="entry name" value="PAS_fold_3"/>
</dbReference>
<evidence type="ECO:0000256" key="5">
    <source>
        <dbReference type="ARBA" id="ARBA00022777"/>
    </source>
</evidence>
<dbReference type="GO" id="GO:0000155">
    <property type="term" value="F:phosphorelay sensor kinase activity"/>
    <property type="evidence" value="ECO:0007669"/>
    <property type="project" value="InterPro"/>
</dbReference>
<evidence type="ECO:0000256" key="3">
    <source>
        <dbReference type="ARBA" id="ARBA00022553"/>
    </source>
</evidence>
<feature type="domain" description="PAS" evidence="6">
    <location>
        <begin position="405"/>
        <end position="477"/>
    </location>
</feature>
<dbReference type="InterPro" id="IPR029016">
    <property type="entry name" value="GAF-like_dom_sf"/>
</dbReference>
<dbReference type="EC" id="2.7.13.3" evidence="2"/>
<evidence type="ECO:0000313" key="7">
    <source>
        <dbReference type="EMBL" id="RKD12898.1"/>
    </source>
</evidence>
<evidence type="ECO:0000256" key="4">
    <source>
        <dbReference type="ARBA" id="ARBA00022679"/>
    </source>
</evidence>
<dbReference type="SMART" id="SM00091">
    <property type="entry name" value="PAS"/>
    <property type="match status" value="3"/>
</dbReference>
<dbReference type="Pfam" id="PF00512">
    <property type="entry name" value="HisKA"/>
    <property type="match status" value="1"/>
</dbReference>
<comment type="catalytic activity">
    <reaction evidence="1">
        <text>ATP + protein L-histidine = ADP + protein N-phospho-L-histidine.</text>
        <dbReference type="EC" id="2.7.13.3"/>
    </reaction>
</comment>
<accession>A0A419S2E3</accession>
<dbReference type="InterPro" id="IPR036097">
    <property type="entry name" value="HisK_dim/P_sf"/>
</dbReference>
<dbReference type="Gene3D" id="1.10.287.130">
    <property type="match status" value="1"/>
</dbReference>
<dbReference type="SUPFAM" id="SSF55785">
    <property type="entry name" value="PYP-like sensor domain (PAS domain)"/>
    <property type="match status" value="2"/>
</dbReference>
<keyword evidence="4" id="KW-0808">Transferase</keyword>
<dbReference type="SUPFAM" id="SSF47384">
    <property type="entry name" value="Homodimeric domain of signal transducing histidine kinase"/>
    <property type="match status" value="1"/>
</dbReference>
<dbReference type="RefSeq" id="WP_120183126.1">
    <property type="nucleotide sequence ID" value="NZ_MBTA01000029.1"/>
</dbReference>
<dbReference type="InterPro" id="IPR003661">
    <property type="entry name" value="HisK_dim/P_dom"/>
</dbReference>
<dbReference type="CDD" id="cd00130">
    <property type="entry name" value="PAS"/>
    <property type="match status" value="1"/>
</dbReference>
<dbReference type="OrthoDB" id="9759607at2"/>
<dbReference type="AlphaFoldDB" id="A0A419S2E3"/>